<evidence type="ECO:0000259" key="4">
    <source>
        <dbReference type="PROSITE" id="PS01124"/>
    </source>
</evidence>
<dbReference type="SUPFAM" id="SSF46689">
    <property type="entry name" value="Homeodomain-like"/>
    <property type="match status" value="1"/>
</dbReference>
<keyword evidence="1" id="KW-0805">Transcription regulation</keyword>
<dbReference type="InterPro" id="IPR018060">
    <property type="entry name" value="HTH_AraC"/>
</dbReference>
<evidence type="ECO:0000256" key="1">
    <source>
        <dbReference type="ARBA" id="ARBA00023015"/>
    </source>
</evidence>
<dbReference type="AlphaFoldDB" id="A0A6C2U0I3"/>
<dbReference type="SMART" id="SM00342">
    <property type="entry name" value="HTH_ARAC"/>
    <property type="match status" value="1"/>
</dbReference>
<dbReference type="InterPro" id="IPR009057">
    <property type="entry name" value="Homeodomain-like_sf"/>
</dbReference>
<sequence>MSKTKFKIALMIETSGSYGRGVLRGIARYSHLHGPWSFHVLAGHTSQSLPDIHSWKADGIIGRMNTPQILKAVAESGLPAIGLDIPFDQTGHVGGESRISEIHPDPDATADLAVNHLIERGFKQFAFVGEGERVWSMRRKLAFSKRIAEEGLPCYIYPVPKAKGGKPSWDKEASFMETWLKELPKPIALMASNDERGREVLDAAMVAGIAVPDDLAIIGVDNDDILCELCDPPLSSVDFNTIKAGYEAAELMEKLISGKIKKPRTILSEPLTVVTRRSTDVYAMEDRKVAQAIGFIRDNAAEPIRVPDVLKAVPISRRALELRFKQVMKHSINDEILLAHLQRAKELLQSTTLPVEEIAYLAGFSSNSYMGDVFKKRLGTTPARYRKSVQR</sequence>
<dbReference type="InterPro" id="IPR054031">
    <property type="entry name" value="XylR_PBP1"/>
</dbReference>
<dbReference type="SUPFAM" id="SSF53822">
    <property type="entry name" value="Periplasmic binding protein-like I"/>
    <property type="match status" value="1"/>
</dbReference>
<proteinExistence type="predicted"/>
<protein>
    <submittedName>
        <fullName evidence="5">Xylose operon regulatory protein</fullName>
    </submittedName>
</protein>
<dbReference type="RefSeq" id="WP_136078906.1">
    <property type="nucleotide sequence ID" value="NZ_CAAHFG010000001.1"/>
</dbReference>
<gene>
    <name evidence="5" type="primary">xylR_3</name>
    <name evidence="5" type="ORF">PDESU_01885</name>
</gene>
<dbReference type="InterPro" id="IPR046335">
    <property type="entry name" value="LacI/GalR-like_sensor"/>
</dbReference>
<dbReference type="CDD" id="cd01543">
    <property type="entry name" value="PBP1_XylR"/>
    <property type="match status" value="1"/>
</dbReference>
<dbReference type="PROSITE" id="PS01124">
    <property type="entry name" value="HTH_ARAC_FAMILY_2"/>
    <property type="match status" value="1"/>
</dbReference>
<dbReference type="EMBL" id="CAAHFG010000001">
    <property type="protein sequence ID" value="VGO13329.1"/>
    <property type="molecule type" value="Genomic_DNA"/>
</dbReference>
<dbReference type="InterPro" id="IPR028082">
    <property type="entry name" value="Peripla_BP_I"/>
</dbReference>
<dbReference type="PANTHER" id="PTHR30146:SF24">
    <property type="entry name" value="XYLOSE OPERON REGULATORY PROTEIN"/>
    <property type="match status" value="1"/>
</dbReference>
<reference evidence="5 6" key="1">
    <citation type="submission" date="2019-04" db="EMBL/GenBank/DDBJ databases">
        <authorList>
            <person name="Van Vliet M D."/>
        </authorList>
    </citation>
    <scope>NUCLEOTIDE SEQUENCE [LARGE SCALE GENOMIC DNA]</scope>
    <source>
        <strain evidence="5 6">F1</strain>
    </source>
</reference>
<dbReference type="PANTHER" id="PTHR30146">
    <property type="entry name" value="LACI-RELATED TRANSCRIPTIONAL REPRESSOR"/>
    <property type="match status" value="1"/>
</dbReference>
<dbReference type="GO" id="GO:0000976">
    <property type="term" value="F:transcription cis-regulatory region binding"/>
    <property type="evidence" value="ECO:0007669"/>
    <property type="project" value="TreeGrafter"/>
</dbReference>
<dbReference type="Pfam" id="PF22177">
    <property type="entry name" value="PBP1_XylR"/>
    <property type="match status" value="1"/>
</dbReference>
<evidence type="ECO:0000256" key="2">
    <source>
        <dbReference type="ARBA" id="ARBA00023125"/>
    </source>
</evidence>
<dbReference type="Pfam" id="PF13377">
    <property type="entry name" value="Peripla_BP_3"/>
    <property type="match status" value="1"/>
</dbReference>
<evidence type="ECO:0000313" key="5">
    <source>
        <dbReference type="EMBL" id="VGO13329.1"/>
    </source>
</evidence>
<evidence type="ECO:0000313" key="6">
    <source>
        <dbReference type="Proteomes" id="UP000366872"/>
    </source>
</evidence>
<accession>A0A6C2U0I3</accession>
<keyword evidence="2" id="KW-0238">DNA-binding</keyword>
<organism evidence="5 6">
    <name type="scientific">Pontiella desulfatans</name>
    <dbReference type="NCBI Taxonomy" id="2750659"/>
    <lineage>
        <taxon>Bacteria</taxon>
        <taxon>Pseudomonadati</taxon>
        <taxon>Kiritimatiellota</taxon>
        <taxon>Kiritimatiellia</taxon>
        <taxon>Kiritimatiellales</taxon>
        <taxon>Pontiellaceae</taxon>
        <taxon>Pontiella</taxon>
    </lineage>
</organism>
<keyword evidence="6" id="KW-1185">Reference proteome</keyword>
<dbReference type="Proteomes" id="UP000366872">
    <property type="component" value="Unassembled WGS sequence"/>
</dbReference>
<feature type="domain" description="HTH araC/xylS-type" evidence="4">
    <location>
        <begin position="290"/>
        <end position="388"/>
    </location>
</feature>
<name>A0A6C2U0I3_PONDE</name>
<evidence type="ECO:0000256" key="3">
    <source>
        <dbReference type="ARBA" id="ARBA00023163"/>
    </source>
</evidence>
<keyword evidence="3" id="KW-0804">Transcription</keyword>
<dbReference type="GO" id="GO:0003700">
    <property type="term" value="F:DNA-binding transcription factor activity"/>
    <property type="evidence" value="ECO:0007669"/>
    <property type="project" value="InterPro"/>
</dbReference>
<dbReference type="Gene3D" id="1.10.10.60">
    <property type="entry name" value="Homeodomain-like"/>
    <property type="match status" value="1"/>
</dbReference>
<dbReference type="Pfam" id="PF12833">
    <property type="entry name" value="HTH_18"/>
    <property type="match status" value="1"/>
</dbReference>
<dbReference type="Gene3D" id="3.40.50.2300">
    <property type="match status" value="2"/>
</dbReference>